<dbReference type="Proteomes" id="UP000199343">
    <property type="component" value="Unassembled WGS sequence"/>
</dbReference>
<dbReference type="OrthoDB" id="3197423at2"/>
<dbReference type="InterPro" id="IPR041664">
    <property type="entry name" value="AAA_16"/>
</dbReference>
<dbReference type="Pfam" id="PF13191">
    <property type="entry name" value="AAA_16"/>
    <property type="match status" value="1"/>
</dbReference>
<dbReference type="PANTHER" id="PTHR16305">
    <property type="entry name" value="TESTICULAR SOLUBLE ADENYLYL CYCLASE"/>
    <property type="match status" value="1"/>
</dbReference>
<gene>
    <name evidence="4" type="ORF">GA0070608_1852</name>
    <name evidence="5" type="ORF">OIE14_12725</name>
</gene>
<evidence type="ECO:0000256" key="2">
    <source>
        <dbReference type="ARBA" id="ARBA00022840"/>
    </source>
</evidence>
<dbReference type="Gene3D" id="3.40.50.300">
    <property type="entry name" value="P-loop containing nucleotide triphosphate hydrolases"/>
    <property type="match status" value="1"/>
</dbReference>
<dbReference type="EMBL" id="FMIC01000002">
    <property type="protein sequence ID" value="SCL57616.1"/>
    <property type="molecule type" value="Genomic_DNA"/>
</dbReference>
<dbReference type="InterPro" id="IPR036388">
    <property type="entry name" value="WH-like_DNA-bd_sf"/>
</dbReference>
<dbReference type="GO" id="GO:0004016">
    <property type="term" value="F:adenylate cyclase activity"/>
    <property type="evidence" value="ECO:0007669"/>
    <property type="project" value="TreeGrafter"/>
</dbReference>
<keyword evidence="1" id="KW-0547">Nucleotide-binding</keyword>
<keyword evidence="2" id="KW-0067">ATP-binding</keyword>
<name>A0A1C6UUH4_9ACTN</name>
<dbReference type="Proteomes" id="UP001334804">
    <property type="component" value="Chromosome"/>
</dbReference>
<evidence type="ECO:0000313" key="4">
    <source>
        <dbReference type="EMBL" id="SCL57616.1"/>
    </source>
</evidence>
<keyword evidence="7" id="KW-1185">Reference proteome</keyword>
<organism evidence="4 6">
    <name type="scientific">Micromonospora peucetia</name>
    <dbReference type="NCBI Taxonomy" id="47871"/>
    <lineage>
        <taxon>Bacteria</taxon>
        <taxon>Bacillati</taxon>
        <taxon>Actinomycetota</taxon>
        <taxon>Actinomycetes</taxon>
        <taxon>Micromonosporales</taxon>
        <taxon>Micromonosporaceae</taxon>
        <taxon>Micromonospora</taxon>
    </lineage>
</organism>
<dbReference type="PRINTS" id="PR00038">
    <property type="entry name" value="HTHLUXR"/>
</dbReference>
<dbReference type="InterPro" id="IPR027417">
    <property type="entry name" value="P-loop_NTPase"/>
</dbReference>
<dbReference type="GO" id="GO:0005524">
    <property type="term" value="F:ATP binding"/>
    <property type="evidence" value="ECO:0007669"/>
    <property type="project" value="UniProtKB-KW"/>
</dbReference>
<sequence length="881" mass="94825">MPDAMIRSTAQIGRRWPLVGRDPDVDRTVERLLAPEGRSVLVTGRPGVGKSRVLEAVLHRCVAKGHHVLRANGTVTDHGAPLDAARHLAPQVEPLGTTPAEALHRIVARLLRPTGQHLAVLAIDNMSELDEASARLVGKLASENRVRVLLAAEETAIGTGPVDVLRRTVRLDRVDLAPLDWQHTRQLAAAAFGTDVDGLTADELWQLTGGNPLFLREVLRNAVENDALTLHDHVVGWRQGAAIRSWAGDALTGPLGSLSAEETAALRYITYGDGAPIEVIERLAPVPVIERLEELGLIRLDQSSPSTMVTVAHPLTARAVRTRTGPLRARRVHGELVAALVATGFRDRVREVVWRLAAQFEVSDDEVLRASTEALLGHDAATAEHLARQVHSPAAAWHLGRALLARGDHRSAERWLAEAYRHLADPASRANAAALRAVNRCWGIDGPHSALQVVAEARAALPTDVHDDLMAAEAFVLALAGSAAEAAEAADRLLHPPQDPLLASVLPPLRPRLLLLRGRPERAVAELPTDLSEKPSIWPAMRALLQATHVQALIMAGEVRQAADLVGRYYRDAVGHGTPDGVATIALVGGICAYYQGHAGQAARWLREARALTAEQPGFRFRETLLAIGVGVEAQLGQAKNAQELLSRLGRGGTERTTVDYGAFGEVWALVISGNRSGAATLLRRLAAEADKAGNPLMAMEFLHVEVRLAPSAAVAGRFRGLAARTDGLLFALFAEHAGALARRDARALNRVSATFEELGYRGFALEAAANGAMFGGGRVTNALARRTQRLLGEHQGTWPEWLPEPKTAPALTDRERQVSELAATGMDTPAIARALTISARTAENHLHRAYQKLGIHRRHELARALAEDGFVLPAIARQVV</sequence>
<dbReference type="SMART" id="SM00421">
    <property type="entry name" value="HTH_LUXR"/>
    <property type="match status" value="1"/>
</dbReference>
<dbReference type="CDD" id="cd06170">
    <property type="entry name" value="LuxR_C_like"/>
    <property type="match status" value="1"/>
</dbReference>
<evidence type="ECO:0000259" key="3">
    <source>
        <dbReference type="PROSITE" id="PS50043"/>
    </source>
</evidence>
<dbReference type="Gene3D" id="1.10.10.10">
    <property type="entry name" value="Winged helix-like DNA-binding domain superfamily/Winged helix DNA-binding domain"/>
    <property type="match status" value="1"/>
</dbReference>
<proteinExistence type="predicted"/>
<reference evidence="5 7" key="2">
    <citation type="submission" date="2022-10" db="EMBL/GenBank/DDBJ databases">
        <title>The complete genomes of actinobacterial strains from the NBC collection.</title>
        <authorList>
            <person name="Joergensen T.S."/>
            <person name="Alvarez Arevalo M."/>
            <person name="Sterndorff E.B."/>
            <person name="Faurdal D."/>
            <person name="Vuksanovic O."/>
            <person name="Mourched A.-S."/>
            <person name="Charusanti P."/>
            <person name="Shaw S."/>
            <person name="Blin K."/>
            <person name="Weber T."/>
        </authorList>
    </citation>
    <scope>NUCLEOTIDE SEQUENCE [LARGE SCALE GENOMIC DNA]</scope>
    <source>
        <strain evidence="5 7">NBC 01809</strain>
    </source>
</reference>
<evidence type="ECO:0000256" key="1">
    <source>
        <dbReference type="ARBA" id="ARBA00022741"/>
    </source>
</evidence>
<dbReference type="InterPro" id="IPR003593">
    <property type="entry name" value="AAA+_ATPase"/>
</dbReference>
<dbReference type="EMBL" id="CP109071">
    <property type="protein sequence ID" value="WSA34840.1"/>
    <property type="molecule type" value="Genomic_DNA"/>
</dbReference>
<keyword evidence="4" id="KW-0238">DNA-binding</keyword>
<dbReference type="GO" id="GO:0003677">
    <property type="term" value="F:DNA binding"/>
    <property type="evidence" value="ECO:0007669"/>
    <property type="project" value="UniProtKB-KW"/>
</dbReference>
<dbReference type="RefSeq" id="WP_091625011.1">
    <property type="nucleotide sequence ID" value="NZ_CP109071.1"/>
</dbReference>
<dbReference type="PANTHER" id="PTHR16305:SF28">
    <property type="entry name" value="GUANYLATE CYCLASE DOMAIN-CONTAINING PROTEIN"/>
    <property type="match status" value="1"/>
</dbReference>
<dbReference type="GO" id="GO:0006355">
    <property type="term" value="P:regulation of DNA-templated transcription"/>
    <property type="evidence" value="ECO:0007669"/>
    <property type="project" value="InterPro"/>
</dbReference>
<dbReference type="PROSITE" id="PS50043">
    <property type="entry name" value="HTH_LUXR_2"/>
    <property type="match status" value="1"/>
</dbReference>
<dbReference type="InterPro" id="IPR000792">
    <property type="entry name" value="Tscrpt_reg_LuxR_C"/>
</dbReference>
<dbReference type="SMART" id="SM00382">
    <property type="entry name" value="AAA"/>
    <property type="match status" value="1"/>
</dbReference>
<reference evidence="4 6" key="1">
    <citation type="submission" date="2016-06" db="EMBL/GenBank/DDBJ databases">
        <authorList>
            <person name="Kjaerup R.B."/>
            <person name="Dalgaard T.S."/>
            <person name="Juul-Madsen H.R."/>
        </authorList>
    </citation>
    <scope>NUCLEOTIDE SEQUENCE [LARGE SCALE GENOMIC DNA]</scope>
    <source>
        <strain evidence="4 6">DSM 43363</strain>
    </source>
</reference>
<evidence type="ECO:0000313" key="6">
    <source>
        <dbReference type="Proteomes" id="UP000199343"/>
    </source>
</evidence>
<feature type="domain" description="HTH luxR-type" evidence="3">
    <location>
        <begin position="805"/>
        <end position="870"/>
    </location>
</feature>
<protein>
    <submittedName>
        <fullName evidence="4">DNA-binding response regulator, NarL/FixJ family, contains REC and HTH domains</fullName>
    </submittedName>
    <submittedName>
        <fullName evidence="5">LuxR C-terminal-related transcriptional regulator</fullName>
    </submittedName>
</protein>
<dbReference type="Pfam" id="PF00196">
    <property type="entry name" value="GerE"/>
    <property type="match status" value="1"/>
</dbReference>
<dbReference type="SUPFAM" id="SSF46894">
    <property type="entry name" value="C-terminal effector domain of the bipartite response regulators"/>
    <property type="match status" value="1"/>
</dbReference>
<dbReference type="GO" id="GO:0005737">
    <property type="term" value="C:cytoplasm"/>
    <property type="evidence" value="ECO:0007669"/>
    <property type="project" value="TreeGrafter"/>
</dbReference>
<dbReference type="AlphaFoldDB" id="A0A1C6UUH4"/>
<evidence type="ECO:0000313" key="5">
    <source>
        <dbReference type="EMBL" id="WSA34840.1"/>
    </source>
</evidence>
<dbReference type="SUPFAM" id="SSF52540">
    <property type="entry name" value="P-loop containing nucleoside triphosphate hydrolases"/>
    <property type="match status" value="1"/>
</dbReference>
<dbReference type="InterPro" id="IPR016032">
    <property type="entry name" value="Sig_transdc_resp-reg_C-effctor"/>
</dbReference>
<accession>A0A1C6UUH4</accession>
<evidence type="ECO:0000313" key="7">
    <source>
        <dbReference type="Proteomes" id="UP001334804"/>
    </source>
</evidence>